<dbReference type="InterPro" id="IPR006153">
    <property type="entry name" value="Cation/H_exchanger_TM"/>
</dbReference>
<dbReference type="GO" id="GO:0015297">
    <property type="term" value="F:antiporter activity"/>
    <property type="evidence" value="ECO:0007669"/>
    <property type="project" value="UniProtKB-KW"/>
</dbReference>
<evidence type="ECO:0000256" key="8">
    <source>
        <dbReference type="ARBA" id="ARBA00023136"/>
    </source>
</evidence>
<feature type="transmembrane region" description="Helical" evidence="9">
    <location>
        <begin position="6"/>
        <end position="27"/>
    </location>
</feature>
<dbReference type="InterPro" id="IPR038770">
    <property type="entry name" value="Na+/solute_symporter_sf"/>
</dbReference>
<feature type="transmembrane region" description="Helical" evidence="9">
    <location>
        <begin position="122"/>
        <end position="146"/>
    </location>
</feature>
<keyword evidence="5 9" id="KW-0812">Transmembrane</keyword>
<dbReference type="OrthoDB" id="1757035at2"/>
<reference evidence="11 12" key="1">
    <citation type="submission" date="2015-04" db="EMBL/GenBank/DDBJ databases">
        <title>Microcin producing Clostridium sp. JC272T.</title>
        <authorList>
            <person name="Jyothsna T."/>
            <person name="Sasikala C."/>
            <person name="Ramana C."/>
        </authorList>
    </citation>
    <scope>NUCLEOTIDE SEQUENCE [LARGE SCALE GENOMIC DNA]</scope>
    <source>
        <strain evidence="11 12">JC272</strain>
    </source>
</reference>
<evidence type="ECO:0000256" key="4">
    <source>
        <dbReference type="ARBA" id="ARBA00022475"/>
    </source>
</evidence>
<evidence type="ECO:0000256" key="2">
    <source>
        <dbReference type="ARBA" id="ARBA00022448"/>
    </source>
</evidence>
<feature type="transmembrane region" description="Helical" evidence="9">
    <location>
        <begin position="39"/>
        <end position="58"/>
    </location>
</feature>
<dbReference type="PANTHER" id="PTHR32507:SF0">
    <property type="entry name" value="NA(+)_H(+) ANTIPORTER 2-RELATED"/>
    <property type="match status" value="1"/>
</dbReference>
<proteinExistence type="predicted"/>
<dbReference type="PANTHER" id="PTHR32507">
    <property type="entry name" value="NA(+)/H(+) ANTIPORTER 1"/>
    <property type="match status" value="1"/>
</dbReference>
<name>A0A0M3DID0_9FIRM</name>
<keyword evidence="7" id="KW-0406">Ion transport</keyword>
<evidence type="ECO:0000313" key="11">
    <source>
        <dbReference type="EMBL" id="KKY02345.1"/>
    </source>
</evidence>
<feature type="transmembrane region" description="Helical" evidence="9">
    <location>
        <begin position="167"/>
        <end position="189"/>
    </location>
</feature>
<sequence>MENTMEAIATNNLLFIFSVVVVTGIVLGKLSEILKLPDVILYLIAGIIIGPAVLNIISIEAFPIENNLILTFGSAFILYEGGREINLKVLNKVKISVGLLATLGVVISTVVVGFATSKIFPVSIMTALLIGAVIASTDPAALIPVFKQVAIKDKIKQTVVSESAFNDAVGAILVSTLLAVITSGSFSLGESAKELLISVVVGLAVGIAIGLLFSLLVSDKKWGVFHSYAPIISVLKVALAYEIATKLHGSGYMAVFIAGLIAGNRKLFGLWVPDIDFHAEHCFRESVGALCRMAIFIVLGTHVDLSALAQYWLPSLLVVLVLMFVARPLVVLICTLFDRQAKWKFKDKLFMMWVRETGVIPAALSGIIVSMQLPGYQIISSVVFMTILITLIVQASTTKILAKKLDLLEDDKNKNSKTEKVA</sequence>
<keyword evidence="3" id="KW-0050">Antiport</keyword>
<gene>
    <name evidence="11" type="ORF">VN21_03710</name>
</gene>
<dbReference type="GO" id="GO:1902600">
    <property type="term" value="P:proton transmembrane transport"/>
    <property type="evidence" value="ECO:0007669"/>
    <property type="project" value="InterPro"/>
</dbReference>
<dbReference type="RefSeq" id="WP_046822105.1">
    <property type="nucleotide sequence ID" value="NZ_JBCLWQ010000002.1"/>
</dbReference>
<keyword evidence="2" id="KW-0813">Transport</keyword>
<keyword evidence="12" id="KW-1185">Reference proteome</keyword>
<evidence type="ECO:0000256" key="7">
    <source>
        <dbReference type="ARBA" id="ARBA00023065"/>
    </source>
</evidence>
<dbReference type="GO" id="GO:0005886">
    <property type="term" value="C:plasma membrane"/>
    <property type="evidence" value="ECO:0007669"/>
    <property type="project" value="UniProtKB-SubCell"/>
</dbReference>
<feature type="transmembrane region" description="Helical" evidence="9">
    <location>
        <begin position="93"/>
        <end position="116"/>
    </location>
</feature>
<dbReference type="AlphaFoldDB" id="A0A0M3DID0"/>
<dbReference type="Proteomes" id="UP000034407">
    <property type="component" value="Unassembled WGS sequence"/>
</dbReference>
<feature type="transmembrane region" description="Helical" evidence="9">
    <location>
        <begin position="224"/>
        <end position="244"/>
    </location>
</feature>
<evidence type="ECO:0000256" key="3">
    <source>
        <dbReference type="ARBA" id="ARBA00022449"/>
    </source>
</evidence>
<feature type="domain" description="Cation/H+ exchanger transmembrane" evidence="10">
    <location>
        <begin position="25"/>
        <end position="404"/>
    </location>
</feature>
<feature type="transmembrane region" description="Helical" evidence="9">
    <location>
        <begin position="349"/>
        <end position="369"/>
    </location>
</feature>
<comment type="caution">
    <text evidence="11">The sequence shown here is derived from an EMBL/GenBank/DDBJ whole genome shotgun (WGS) entry which is preliminary data.</text>
</comment>
<evidence type="ECO:0000256" key="5">
    <source>
        <dbReference type="ARBA" id="ARBA00022692"/>
    </source>
</evidence>
<feature type="transmembrane region" description="Helical" evidence="9">
    <location>
        <begin position="315"/>
        <end position="337"/>
    </location>
</feature>
<organism evidence="11 12">
    <name type="scientific">Paraclostridium benzoelyticum</name>
    <dbReference type="NCBI Taxonomy" id="1629550"/>
    <lineage>
        <taxon>Bacteria</taxon>
        <taxon>Bacillati</taxon>
        <taxon>Bacillota</taxon>
        <taxon>Clostridia</taxon>
        <taxon>Peptostreptococcales</taxon>
        <taxon>Peptostreptococcaceae</taxon>
        <taxon>Paraclostridium</taxon>
    </lineage>
</organism>
<dbReference type="PATRIC" id="fig|1629550.3.peg.3437"/>
<feature type="transmembrane region" description="Helical" evidence="9">
    <location>
        <begin position="195"/>
        <end position="217"/>
    </location>
</feature>
<evidence type="ECO:0000313" key="12">
    <source>
        <dbReference type="Proteomes" id="UP000034407"/>
    </source>
</evidence>
<dbReference type="Pfam" id="PF00999">
    <property type="entry name" value="Na_H_Exchanger"/>
    <property type="match status" value="1"/>
</dbReference>
<evidence type="ECO:0000256" key="9">
    <source>
        <dbReference type="SAM" id="Phobius"/>
    </source>
</evidence>
<keyword evidence="6 9" id="KW-1133">Transmembrane helix</keyword>
<accession>A0A0M3DID0</accession>
<keyword evidence="4" id="KW-1003">Cell membrane</keyword>
<evidence type="ECO:0000259" key="10">
    <source>
        <dbReference type="Pfam" id="PF00999"/>
    </source>
</evidence>
<dbReference type="EMBL" id="LBBT01000075">
    <property type="protein sequence ID" value="KKY02345.1"/>
    <property type="molecule type" value="Genomic_DNA"/>
</dbReference>
<protein>
    <submittedName>
        <fullName evidence="11">Sodium:proton antiporter</fullName>
    </submittedName>
</protein>
<keyword evidence="8 9" id="KW-0472">Membrane</keyword>
<evidence type="ECO:0000256" key="1">
    <source>
        <dbReference type="ARBA" id="ARBA00004651"/>
    </source>
</evidence>
<feature type="transmembrane region" description="Helical" evidence="9">
    <location>
        <begin position="375"/>
        <end position="395"/>
    </location>
</feature>
<dbReference type="Gene3D" id="1.20.1530.20">
    <property type="match status" value="1"/>
</dbReference>
<comment type="subcellular location">
    <subcellularLocation>
        <location evidence="1">Cell membrane</location>
        <topology evidence="1">Multi-pass membrane protein</topology>
    </subcellularLocation>
</comment>
<evidence type="ECO:0000256" key="6">
    <source>
        <dbReference type="ARBA" id="ARBA00022989"/>
    </source>
</evidence>